<protein>
    <recommendedName>
        <fullName evidence="9">Lactate dehydrogenase</fullName>
    </recommendedName>
</protein>
<dbReference type="PANTHER" id="PTHR43761">
    <property type="entry name" value="D-ISOMER SPECIFIC 2-HYDROXYACID DEHYDROGENASE FAMILY PROTEIN (AFU_ORTHOLOGUE AFUA_1G13630)"/>
    <property type="match status" value="1"/>
</dbReference>
<evidence type="ECO:0000256" key="2">
    <source>
        <dbReference type="ARBA" id="ARBA00023002"/>
    </source>
</evidence>
<feature type="domain" description="D-isomer specific 2-hydroxyacid dehydrogenase catalytic" evidence="5">
    <location>
        <begin position="26"/>
        <end position="294"/>
    </location>
</feature>
<dbReference type="OrthoDB" id="9805416at2"/>
<organism evidence="7 8">
    <name type="scientific">Hathewaya proteolytica DSM 3090</name>
    <dbReference type="NCBI Taxonomy" id="1121331"/>
    <lineage>
        <taxon>Bacteria</taxon>
        <taxon>Bacillati</taxon>
        <taxon>Bacillota</taxon>
        <taxon>Clostridia</taxon>
        <taxon>Eubacteriales</taxon>
        <taxon>Clostridiaceae</taxon>
        <taxon>Hathewaya</taxon>
    </lineage>
</organism>
<dbReference type="SUPFAM" id="SSF51735">
    <property type="entry name" value="NAD(P)-binding Rossmann-fold domains"/>
    <property type="match status" value="1"/>
</dbReference>
<evidence type="ECO:0000256" key="1">
    <source>
        <dbReference type="ARBA" id="ARBA00005854"/>
    </source>
</evidence>
<dbReference type="EMBL" id="FRAD01000038">
    <property type="protein sequence ID" value="SHK53482.1"/>
    <property type="molecule type" value="Genomic_DNA"/>
</dbReference>
<evidence type="ECO:0000259" key="5">
    <source>
        <dbReference type="Pfam" id="PF00389"/>
    </source>
</evidence>
<dbReference type="STRING" id="1121331.SAMN02745248_02760"/>
<dbReference type="AlphaFoldDB" id="A0A1M6T8V7"/>
<dbReference type="GO" id="GO:0051287">
    <property type="term" value="F:NAD binding"/>
    <property type="evidence" value="ECO:0007669"/>
    <property type="project" value="InterPro"/>
</dbReference>
<evidence type="ECO:0000313" key="7">
    <source>
        <dbReference type="EMBL" id="SHK53482.1"/>
    </source>
</evidence>
<feature type="domain" description="D-isomer specific 2-hydroxyacid dehydrogenase NAD-binding" evidence="6">
    <location>
        <begin position="134"/>
        <end position="269"/>
    </location>
</feature>
<keyword evidence="3" id="KW-0520">NAD</keyword>
<reference evidence="7 8" key="1">
    <citation type="submission" date="2016-11" db="EMBL/GenBank/DDBJ databases">
        <authorList>
            <person name="Jaros S."/>
            <person name="Januszkiewicz K."/>
            <person name="Wedrychowicz H."/>
        </authorList>
    </citation>
    <scope>NUCLEOTIDE SEQUENCE [LARGE SCALE GENOMIC DNA]</scope>
    <source>
        <strain evidence="7 8">DSM 3090</strain>
    </source>
</reference>
<evidence type="ECO:0000256" key="3">
    <source>
        <dbReference type="ARBA" id="ARBA00023027"/>
    </source>
</evidence>
<comment type="similarity">
    <text evidence="1 4">Belongs to the D-isomer specific 2-hydroxyacid dehydrogenase family.</text>
</comment>
<evidence type="ECO:0000256" key="4">
    <source>
        <dbReference type="RuleBase" id="RU003719"/>
    </source>
</evidence>
<dbReference type="InterPro" id="IPR036291">
    <property type="entry name" value="NAD(P)-bd_dom_sf"/>
</dbReference>
<dbReference type="InterPro" id="IPR050418">
    <property type="entry name" value="D-iso_2-hydroxyacid_DH_PdxB"/>
</dbReference>
<dbReference type="PANTHER" id="PTHR43761:SF1">
    <property type="entry name" value="D-ISOMER SPECIFIC 2-HYDROXYACID DEHYDROGENASE CATALYTIC DOMAIN-CONTAINING PROTEIN-RELATED"/>
    <property type="match status" value="1"/>
</dbReference>
<dbReference type="SUPFAM" id="SSF52283">
    <property type="entry name" value="Formate/glycerate dehydrogenase catalytic domain-like"/>
    <property type="match status" value="1"/>
</dbReference>
<keyword evidence="2 4" id="KW-0560">Oxidoreductase</keyword>
<dbReference type="Pfam" id="PF00389">
    <property type="entry name" value="2-Hacid_dh"/>
    <property type="match status" value="1"/>
</dbReference>
<dbReference type="InterPro" id="IPR006139">
    <property type="entry name" value="D-isomer_2_OHA_DH_cat_dom"/>
</dbReference>
<keyword evidence="8" id="KW-1185">Reference proteome</keyword>
<dbReference type="Proteomes" id="UP000183952">
    <property type="component" value="Unassembled WGS sequence"/>
</dbReference>
<evidence type="ECO:0008006" key="9">
    <source>
        <dbReference type="Google" id="ProtNLM"/>
    </source>
</evidence>
<evidence type="ECO:0000259" key="6">
    <source>
        <dbReference type="Pfam" id="PF02826"/>
    </source>
</evidence>
<dbReference type="Pfam" id="PF02826">
    <property type="entry name" value="2-Hacid_dh_C"/>
    <property type="match status" value="1"/>
</dbReference>
<accession>A0A1M6T8V7</accession>
<sequence length="297" mass="33909">MKFKKIVAVDYTGIEEFVGDKLKELCDEIVLYNDIPDSDDEIVKRMKDADCMLVSWNTKISEKVITSLSKLKYIGMCCTLYDEKSANVDVMTARRRNIYVIGVSHYGDKGVIEYIFSELIRLFKGTGTIMFRNEQIELEDIKLGIIGLGTVGNMVAEAADFFGMKIFYNNRHEKEHCKYTYLSKEQLLKQCDIISVHLPRNTVVLGEEEFKTMGGGKVLINTGLSPCFEEQAFFRWIDDKENFAIFDGVSATGDFRKKCSRYSNIIMTPVVTGFTKNARRRLAMKVVANITEFLNCN</sequence>
<dbReference type="InterPro" id="IPR006140">
    <property type="entry name" value="D-isomer_DH_NAD-bd"/>
</dbReference>
<gene>
    <name evidence="7" type="ORF">SAMN02745248_02760</name>
</gene>
<dbReference type="RefSeq" id="WP_072904620.1">
    <property type="nucleotide sequence ID" value="NZ_FRAD01000038.1"/>
</dbReference>
<dbReference type="Gene3D" id="3.40.50.720">
    <property type="entry name" value="NAD(P)-binding Rossmann-like Domain"/>
    <property type="match status" value="2"/>
</dbReference>
<evidence type="ECO:0000313" key="8">
    <source>
        <dbReference type="Proteomes" id="UP000183952"/>
    </source>
</evidence>
<name>A0A1M6T8V7_9CLOT</name>
<proteinExistence type="inferred from homology"/>
<dbReference type="GO" id="GO:0016616">
    <property type="term" value="F:oxidoreductase activity, acting on the CH-OH group of donors, NAD or NADP as acceptor"/>
    <property type="evidence" value="ECO:0007669"/>
    <property type="project" value="InterPro"/>
</dbReference>